<reference evidence="1" key="2">
    <citation type="submission" date="2020-09" db="EMBL/GenBank/DDBJ databases">
        <authorList>
            <person name="Sun Q."/>
            <person name="Ohkuma M."/>
        </authorList>
    </citation>
    <scope>NUCLEOTIDE SEQUENCE</scope>
    <source>
        <strain evidence="1">JCM 4391</strain>
    </source>
</reference>
<protein>
    <recommendedName>
        <fullName evidence="3">DUF2993 domain-containing protein</fullName>
    </recommendedName>
</protein>
<accession>A0A918HVX8</accession>
<evidence type="ECO:0000313" key="2">
    <source>
        <dbReference type="Proteomes" id="UP000636661"/>
    </source>
</evidence>
<sequence length="230" mass="24074">MRALRILLITAVVLGGLFVVADRLAVNYAESEAAERIRTAQAQAGSADVSIEGFPFLTQVLGKELDRVDVTLTGVEATAGGRRVRVTEMKAALRDVRLEDNFSRAVAASADGTARISYADLGAASSEDVTVGYGGNGKVKVTGSVEIPLLGKVTRSVLSSVSLAGDDTIRVRADKVPGEGLPGVEERVRERTDFDRQVGGLPAGLKLRKVEATPEGVVVTVTGKDVVLTG</sequence>
<keyword evidence="2" id="KW-1185">Reference proteome</keyword>
<dbReference type="Pfam" id="PF11209">
    <property type="entry name" value="LmeA"/>
    <property type="match status" value="1"/>
</dbReference>
<evidence type="ECO:0000313" key="1">
    <source>
        <dbReference type="EMBL" id="GGU31208.1"/>
    </source>
</evidence>
<dbReference type="AlphaFoldDB" id="A0A918HVX8"/>
<proteinExistence type="predicted"/>
<dbReference type="RefSeq" id="WP_189550183.1">
    <property type="nucleotide sequence ID" value="NZ_BMTP01000004.1"/>
</dbReference>
<organism evidence="1 2">
    <name type="scientific">Streptomyces lavendofoliae</name>
    <dbReference type="NCBI Taxonomy" id="67314"/>
    <lineage>
        <taxon>Bacteria</taxon>
        <taxon>Bacillati</taxon>
        <taxon>Actinomycetota</taxon>
        <taxon>Actinomycetes</taxon>
        <taxon>Kitasatosporales</taxon>
        <taxon>Streptomycetaceae</taxon>
        <taxon>Streptomyces</taxon>
    </lineage>
</organism>
<name>A0A918HVX8_9ACTN</name>
<dbReference type="EMBL" id="BMTP01000004">
    <property type="protein sequence ID" value="GGU31208.1"/>
    <property type="molecule type" value="Genomic_DNA"/>
</dbReference>
<dbReference type="InterPro" id="IPR021373">
    <property type="entry name" value="DUF2993"/>
</dbReference>
<comment type="caution">
    <text evidence="1">The sequence shown here is derived from an EMBL/GenBank/DDBJ whole genome shotgun (WGS) entry which is preliminary data.</text>
</comment>
<evidence type="ECO:0008006" key="3">
    <source>
        <dbReference type="Google" id="ProtNLM"/>
    </source>
</evidence>
<gene>
    <name evidence="1" type="ORF">GCM10010274_17510</name>
</gene>
<dbReference type="Proteomes" id="UP000636661">
    <property type="component" value="Unassembled WGS sequence"/>
</dbReference>
<reference evidence="1" key="1">
    <citation type="journal article" date="2014" name="Int. J. Syst. Evol. Microbiol.">
        <title>Complete genome sequence of Corynebacterium casei LMG S-19264T (=DSM 44701T), isolated from a smear-ripened cheese.</title>
        <authorList>
            <consortium name="US DOE Joint Genome Institute (JGI-PGF)"/>
            <person name="Walter F."/>
            <person name="Albersmeier A."/>
            <person name="Kalinowski J."/>
            <person name="Ruckert C."/>
        </authorList>
    </citation>
    <scope>NUCLEOTIDE SEQUENCE</scope>
    <source>
        <strain evidence="1">JCM 4391</strain>
    </source>
</reference>